<feature type="compositionally biased region" description="Polar residues" evidence="1">
    <location>
        <begin position="7"/>
        <end position="20"/>
    </location>
</feature>
<name>A0A6A6CPN5_ZASCE</name>
<protein>
    <recommendedName>
        <fullName evidence="4">F-box domain-containing protein</fullName>
    </recommendedName>
</protein>
<evidence type="ECO:0000313" key="3">
    <source>
        <dbReference type="Proteomes" id="UP000799537"/>
    </source>
</evidence>
<evidence type="ECO:0008006" key="4">
    <source>
        <dbReference type="Google" id="ProtNLM"/>
    </source>
</evidence>
<evidence type="ECO:0000313" key="2">
    <source>
        <dbReference type="EMBL" id="KAF2169247.1"/>
    </source>
</evidence>
<accession>A0A6A6CPN5</accession>
<feature type="region of interest" description="Disordered" evidence="1">
    <location>
        <begin position="1"/>
        <end position="48"/>
    </location>
</feature>
<feature type="compositionally biased region" description="Polar residues" evidence="1">
    <location>
        <begin position="28"/>
        <end position="44"/>
    </location>
</feature>
<reference evidence="2" key="1">
    <citation type="journal article" date="2020" name="Stud. Mycol.">
        <title>101 Dothideomycetes genomes: a test case for predicting lifestyles and emergence of pathogens.</title>
        <authorList>
            <person name="Haridas S."/>
            <person name="Albert R."/>
            <person name="Binder M."/>
            <person name="Bloem J."/>
            <person name="Labutti K."/>
            <person name="Salamov A."/>
            <person name="Andreopoulos B."/>
            <person name="Baker S."/>
            <person name="Barry K."/>
            <person name="Bills G."/>
            <person name="Bluhm B."/>
            <person name="Cannon C."/>
            <person name="Castanera R."/>
            <person name="Culley D."/>
            <person name="Daum C."/>
            <person name="Ezra D."/>
            <person name="Gonzalez J."/>
            <person name="Henrissat B."/>
            <person name="Kuo A."/>
            <person name="Liang C."/>
            <person name="Lipzen A."/>
            <person name="Lutzoni F."/>
            <person name="Magnuson J."/>
            <person name="Mondo S."/>
            <person name="Nolan M."/>
            <person name="Ohm R."/>
            <person name="Pangilinan J."/>
            <person name="Park H.-J."/>
            <person name="Ramirez L."/>
            <person name="Alfaro M."/>
            <person name="Sun H."/>
            <person name="Tritt A."/>
            <person name="Yoshinaga Y."/>
            <person name="Zwiers L.-H."/>
            <person name="Turgeon B."/>
            <person name="Goodwin S."/>
            <person name="Spatafora J."/>
            <person name="Crous P."/>
            <person name="Grigoriev I."/>
        </authorList>
    </citation>
    <scope>NUCLEOTIDE SEQUENCE</scope>
    <source>
        <strain evidence="2">ATCC 36951</strain>
    </source>
</reference>
<dbReference type="AlphaFoldDB" id="A0A6A6CPN5"/>
<dbReference type="EMBL" id="ML993588">
    <property type="protein sequence ID" value="KAF2169247.1"/>
    <property type="molecule type" value="Genomic_DNA"/>
</dbReference>
<dbReference type="GeneID" id="54565370"/>
<gene>
    <name evidence="2" type="ORF">M409DRAFT_52513</name>
</gene>
<dbReference type="RefSeq" id="XP_033670136.1">
    <property type="nucleotide sequence ID" value="XM_033812098.1"/>
</dbReference>
<evidence type="ECO:0000256" key="1">
    <source>
        <dbReference type="SAM" id="MobiDB-lite"/>
    </source>
</evidence>
<sequence length="276" mass="31173">MPRRSARLNTSQSNPSNLGSTYVAPAPISTNNTSSIDDPNQSATPFPFLDLPPEVRNRVYSFAFSNIATRDLSQTRIPPVALVSHQLRDKALLVLFASPHFRLTAGNNFTAKFDERWHFQMGRTYYRDHSRSGSGTIGMKRIIGRFLKDAGEAALFRNITFEVFDSSDIRDAREWERQGRPRRFRDYEIFEDQVAVRLHLGVVEGSLQVSFVDGRHHPAFGQRPYSGRVGEAQIVRDVDGSVDKAISVAQDIAGHDEFKGFKITDLRKIATAFRLE</sequence>
<proteinExistence type="predicted"/>
<dbReference type="OrthoDB" id="3632925at2759"/>
<dbReference type="Proteomes" id="UP000799537">
    <property type="component" value="Unassembled WGS sequence"/>
</dbReference>
<organism evidence="2 3">
    <name type="scientific">Zasmidium cellare ATCC 36951</name>
    <dbReference type="NCBI Taxonomy" id="1080233"/>
    <lineage>
        <taxon>Eukaryota</taxon>
        <taxon>Fungi</taxon>
        <taxon>Dikarya</taxon>
        <taxon>Ascomycota</taxon>
        <taxon>Pezizomycotina</taxon>
        <taxon>Dothideomycetes</taxon>
        <taxon>Dothideomycetidae</taxon>
        <taxon>Mycosphaerellales</taxon>
        <taxon>Mycosphaerellaceae</taxon>
        <taxon>Zasmidium</taxon>
    </lineage>
</organism>
<keyword evidence="3" id="KW-1185">Reference proteome</keyword>